<comment type="caution">
    <text evidence="5">The sequence shown here is derived from an EMBL/GenBank/DDBJ whole genome shotgun (WGS) entry which is preliminary data.</text>
</comment>
<feature type="compositionally biased region" description="Polar residues" evidence="3">
    <location>
        <begin position="518"/>
        <end position="551"/>
    </location>
</feature>
<feature type="region of interest" description="Disordered" evidence="3">
    <location>
        <begin position="350"/>
        <end position="378"/>
    </location>
</feature>
<dbReference type="PANTHER" id="PTHR46908">
    <property type="entry name" value="CUBILIN-LIKE PROTEIN"/>
    <property type="match status" value="1"/>
</dbReference>
<keyword evidence="1" id="KW-1015">Disulfide bond</keyword>
<feature type="compositionally biased region" description="Polar residues" evidence="3">
    <location>
        <begin position="350"/>
        <end position="370"/>
    </location>
</feature>
<dbReference type="InterPro" id="IPR000859">
    <property type="entry name" value="CUB_dom"/>
</dbReference>
<dbReference type="Pfam" id="PF00431">
    <property type="entry name" value="CUB"/>
    <property type="match status" value="1"/>
</dbReference>
<dbReference type="SMART" id="SM00042">
    <property type="entry name" value="CUB"/>
    <property type="match status" value="1"/>
</dbReference>
<dbReference type="InterPro" id="IPR035914">
    <property type="entry name" value="Sperma_CUB_dom_sf"/>
</dbReference>
<gene>
    <name evidence="5" type="ORF">DNTS_018533</name>
</gene>
<keyword evidence="6" id="KW-1185">Reference proteome</keyword>
<feature type="compositionally biased region" description="Low complexity" evidence="3">
    <location>
        <begin position="1"/>
        <end position="15"/>
    </location>
</feature>
<evidence type="ECO:0000313" key="6">
    <source>
        <dbReference type="Proteomes" id="UP000316079"/>
    </source>
</evidence>
<feature type="compositionally biased region" description="Polar residues" evidence="3">
    <location>
        <begin position="176"/>
        <end position="189"/>
    </location>
</feature>
<dbReference type="InterPro" id="IPR052129">
    <property type="entry name" value="Spermadhesin-Link_domain"/>
</dbReference>
<dbReference type="OrthoDB" id="8951018at2759"/>
<reference evidence="5 6" key="1">
    <citation type="journal article" date="2019" name="Sci. Data">
        <title>Hybrid genome assembly and annotation of Danionella translucida.</title>
        <authorList>
            <person name="Kadobianskyi M."/>
            <person name="Schulze L."/>
            <person name="Schuelke M."/>
            <person name="Judkewitz B."/>
        </authorList>
    </citation>
    <scope>NUCLEOTIDE SEQUENCE [LARGE SCALE GENOMIC DNA]</scope>
    <source>
        <strain evidence="5 6">Bolton</strain>
    </source>
</reference>
<protein>
    <recommendedName>
        <fullName evidence="4">CUB domain-containing protein</fullName>
    </recommendedName>
</protein>
<comment type="caution">
    <text evidence="2">Lacks conserved residue(s) required for the propagation of feature annotation.</text>
</comment>
<dbReference type="EMBL" id="SRMA01026104">
    <property type="protein sequence ID" value="TRY87706.1"/>
    <property type="molecule type" value="Genomic_DNA"/>
</dbReference>
<dbReference type="PANTHER" id="PTHR46908:SF8">
    <property type="entry name" value="C-TYPE LECTIN DOMAIN-CONTAINING PROTEIN"/>
    <property type="match status" value="1"/>
</dbReference>
<feature type="compositionally biased region" description="Polar residues" evidence="3">
    <location>
        <begin position="658"/>
        <end position="680"/>
    </location>
</feature>
<feature type="region of interest" description="Disordered" evidence="3">
    <location>
        <begin position="577"/>
        <end position="609"/>
    </location>
</feature>
<evidence type="ECO:0000259" key="4">
    <source>
        <dbReference type="PROSITE" id="PS01180"/>
    </source>
</evidence>
<evidence type="ECO:0000256" key="3">
    <source>
        <dbReference type="SAM" id="MobiDB-lite"/>
    </source>
</evidence>
<accession>A0A553QCR6</accession>
<dbReference type="PROSITE" id="PS01180">
    <property type="entry name" value="CUB"/>
    <property type="match status" value="1"/>
</dbReference>
<organism evidence="5 6">
    <name type="scientific">Danionella cerebrum</name>
    <dbReference type="NCBI Taxonomy" id="2873325"/>
    <lineage>
        <taxon>Eukaryota</taxon>
        <taxon>Metazoa</taxon>
        <taxon>Chordata</taxon>
        <taxon>Craniata</taxon>
        <taxon>Vertebrata</taxon>
        <taxon>Euteleostomi</taxon>
        <taxon>Actinopterygii</taxon>
        <taxon>Neopterygii</taxon>
        <taxon>Teleostei</taxon>
        <taxon>Ostariophysi</taxon>
        <taxon>Cypriniformes</taxon>
        <taxon>Danionidae</taxon>
        <taxon>Danioninae</taxon>
        <taxon>Danionella</taxon>
    </lineage>
</organism>
<sequence length="680" mass="73783">MSRPRSSLIPSRSPESVPPGSPINHQTPAKVYFDCGARVDVMDVQGLILSPGFPYNYSSGTHCVWQFFVPSGHQLIMEMFDFDVFESPNSPVRDTTPSAAFMEDAANSRETLVSKSLGSLKEPQSLYREEVKQVVIQEQSTKMEITKVSNSANIMSDRNPQEHPVEDRVSVSSQSSRIAREFVSTSPSTETDEDVSSETQPAMMDACPHDVLYISDLITFSSRFCGSKRPSSSQLVFGSDDDMVEVIMELITTTHWGRGFALLFHYENQTNSPPTEQQRSILTSDSRTSALLGAVSGTVAFAVALAGVLCVIFRPKLCPKGTNASSSTSSEVPEGVLNSAADVSELQMVSPNISEQQPSTENDNYSLSRAGSSVTGVGEGSEKTALEIFSSGLTEVELGTDEVFVIASVPNSAPMPFSPHTQRERFLRHSDTGTNRPFDWSATDPSLASVMKNSTGSTNNARPRAWSVRTFQDLLPPLPQLHKRWCSWNSTSPFTKLVDSGLSSGAPESRRGKLLSEAPQSSPVDSAPSDSFMSNASYPLSQPAQRQRRLNSTSNLRRALFNTPCFGLLSGTSECPKSQANAIPAPHSPSDSPLHQQKQLLQSKASSHEDEHHLTVPVFAISEEEDHQPLVSAEHPEMPPKVNGHMFEGTDIPLLSKSPVTSVQPSTSAKATQQPSALSG</sequence>
<dbReference type="Proteomes" id="UP000316079">
    <property type="component" value="Unassembled WGS sequence"/>
</dbReference>
<evidence type="ECO:0000313" key="5">
    <source>
        <dbReference type="EMBL" id="TRY87706.1"/>
    </source>
</evidence>
<dbReference type="CDD" id="cd00041">
    <property type="entry name" value="CUB"/>
    <property type="match status" value="1"/>
</dbReference>
<feature type="compositionally biased region" description="Low complexity" evidence="3">
    <location>
        <begin position="594"/>
        <end position="605"/>
    </location>
</feature>
<name>A0A553QCR6_9TELE</name>
<dbReference type="Gene3D" id="2.60.120.290">
    <property type="entry name" value="Spermadhesin, CUB domain"/>
    <property type="match status" value="1"/>
</dbReference>
<evidence type="ECO:0000256" key="2">
    <source>
        <dbReference type="PROSITE-ProRule" id="PRU00059"/>
    </source>
</evidence>
<evidence type="ECO:0000256" key="1">
    <source>
        <dbReference type="ARBA" id="ARBA00023157"/>
    </source>
</evidence>
<dbReference type="AlphaFoldDB" id="A0A553QCR6"/>
<feature type="region of interest" description="Disordered" evidence="3">
    <location>
        <begin position="176"/>
        <end position="200"/>
    </location>
</feature>
<proteinExistence type="predicted"/>
<feature type="region of interest" description="Disordered" evidence="3">
    <location>
        <begin position="1"/>
        <end position="23"/>
    </location>
</feature>
<feature type="region of interest" description="Disordered" evidence="3">
    <location>
        <begin position="634"/>
        <end position="680"/>
    </location>
</feature>
<feature type="domain" description="CUB" evidence="4">
    <location>
        <begin position="35"/>
        <end position="267"/>
    </location>
</feature>
<feature type="region of interest" description="Disordered" evidence="3">
    <location>
        <begin position="499"/>
        <end position="551"/>
    </location>
</feature>
<dbReference type="SUPFAM" id="SSF49854">
    <property type="entry name" value="Spermadhesin, CUB domain"/>
    <property type="match status" value="1"/>
</dbReference>